<keyword evidence="2" id="KW-1185">Reference proteome</keyword>
<accession>A0A8X6LC60</accession>
<protein>
    <submittedName>
        <fullName evidence="1">Uncharacterized protein</fullName>
    </submittedName>
</protein>
<dbReference type="EMBL" id="BMAO01015627">
    <property type="protein sequence ID" value="GFR03147.1"/>
    <property type="molecule type" value="Genomic_DNA"/>
</dbReference>
<proteinExistence type="predicted"/>
<evidence type="ECO:0000313" key="1">
    <source>
        <dbReference type="EMBL" id="GFR03147.1"/>
    </source>
</evidence>
<organism evidence="1 2">
    <name type="scientific">Trichonephila clavata</name>
    <name type="common">Joro spider</name>
    <name type="synonym">Nephila clavata</name>
    <dbReference type="NCBI Taxonomy" id="2740835"/>
    <lineage>
        <taxon>Eukaryota</taxon>
        <taxon>Metazoa</taxon>
        <taxon>Ecdysozoa</taxon>
        <taxon>Arthropoda</taxon>
        <taxon>Chelicerata</taxon>
        <taxon>Arachnida</taxon>
        <taxon>Araneae</taxon>
        <taxon>Araneomorphae</taxon>
        <taxon>Entelegynae</taxon>
        <taxon>Araneoidea</taxon>
        <taxon>Nephilidae</taxon>
        <taxon>Trichonephila</taxon>
    </lineage>
</organism>
<dbReference type="OrthoDB" id="6429842at2759"/>
<sequence>MVDNYEEPENDEKEEFYPNKTYARKMLNFNKYAVNHVGDQIYNLLSKQIRKGSICIFEPHYVKNKEGREVPPFNEQNVPFYAKDASGKECYPKDSYGDEYYIWNVWTHVPATYNNGEAYYAKNHLGEEMYPEASPSKRLDKIMSTLSYPKDSLGNESYLKNEKGDEYYFTQRKPVFAVKDGRPFYAKDKDQNEFYPVINNREVAIGYFFSKIYAKNASGKEKYPHDAEGNEVILPKLGTLSWNYAKDEDGNAFYPKDKTGEEIVYGDYIYYKDGSFKYPLNRDGMPKYETDDTTNDEVYVIQMDDH</sequence>
<dbReference type="AlphaFoldDB" id="A0A8X6LC60"/>
<reference evidence="1" key="1">
    <citation type="submission" date="2020-07" db="EMBL/GenBank/DDBJ databases">
        <title>Multicomponent nature underlies the extraordinary mechanical properties of spider dragline silk.</title>
        <authorList>
            <person name="Kono N."/>
            <person name="Nakamura H."/>
            <person name="Mori M."/>
            <person name="Yoshida Y."/>
            <person name="Ohtoshi R."/>
            <person name="Malay A.D."/>
            <person name="Moran D.A.P."/>
            <person name="Tomita M."/>
            <person name="Numata K."/>
            <person name="Arakawa K."/>
        </authorList>
    </citation>
    <scope>NUCLEOTIDE SEQUENCE</scope>
</reference>
<dbReference type="Proteomes" id="UP000887116">
    <property type="component" value="Unassembled WGS sequence"/>
</dbReference>
<comment type="caution">
    <text evidence="1">The sequence shown here is derived from an EMBL/GenBank/DDBJ whole genome shotgun (WGS) entry which is preliminary data.</text>
</comment>
<evidence type="ECO:0000313" key="2">
    <source>
        <dbReference type="Proteomes" id="UP000887116"/>
    </source>
</evidence>
<gene>
    <name evidence="1" type="ORF">TNCT_478271</name>
</gene>
<name>A0A8X6LC60_TRICU</name>